<sequence length="286" mass="32269">MNGMSVSGMNYYACLSMMSLLILTPFAIAVEGPQVSAAGWQTAVSQIGPNFVCLLIQISVVGSSGRLQLQIDLEYPHNSFAFSIYDTVEHKVGSMAVCGFFLWSPIFVEHITSKRLLKKIVVDAQSLIETKRTDLDAIRVDISKLFFTPQEDDAHILVKTYIDQKNLSLVLASIIIFCELVARRLRLIESQWESEFTGARYSELPNLEKLLSQFSRKYGEEFIANVTNGKANCGVNEKIIELLLVPNPPVEERNKLLKEIANQFHIDWDPETGKTCELQLMKYHSM</sequence>
<dbReference type="AlphaFoldDB" id="A0A2K3MUE8"/>
<name>A0A2K3MUE8_TRIPR</name>
<reference evidence="3 5" key="2">
    <citation type="journal article" date="2017" name="Front. Plant Sci.">
        <title>Gene Classification and Mining of Molecular Markers Useful in Red Clover (Trifolium pratense) Breeding.</title>
        <authorList>
            <person name="Istvanek J."/>
            <person name="Dluhosova J."/>
            <person name="Dluhos P."/>
            <person name="Patkova L."/>
            <person name="Nedelnik J."/>
            <person name="Repkova J."/>
        </authorList>
    </citation>
    <scope>NUCLEOTIDE SEQUENCE [LARGE SCALE GENOMIC DNA]</scope>
    <source>
        <strain evidence="5">cv. Tatra</strain>
        <tissue evidence="3">Young leaves</tissue>
    </source>
</reference>
<comment type="caution">
    <text evidence="3">The sequence shown here is derived from an EMBL/GenBank/DDBJ whole genome shotgun (WGS) entry which is preliminary data.</text>
</comment>
<dbReference type="EMBL" id="ASHM01014274">
    <property type="protein sequence ID" value="PNX96216.1"/>
    <property type="molecule type" value="Genomic_DNA"/>
</dbReference>
<dbReference type="InterPro" id="IPR005061">
    <property type="entry name" value="Ist1"/>
</dbReference>
<gene>
    <name evidence="3" type="ORF">L195_g017611</name>
    <name evidence="4" type="ORF">L195_g019418</name>
</gene>
<reference evidence="3 5" key="1">
    <citation type="journal article" date="2014" name="Am. J. Bot.">
        <title>Genome assembly and annotation for red clover (Trifolium pratense; Fabaceae).</title>
        <authorList>
            <person name="Istvanek J."/>
            <person name="Jaros M."/>
            <person name="Krenek A."/>
            <person name="Repkova J."/>
        </authorList>
    </citation>
    <scope>NUCLEOTIDE SEQUENCE [LARGE SCALE GENOMIC DNA]</scope>
    <source>
        <strain evidence="5">cv. Tatra</strain>
        <tissue evidence="3">Young leaves</tissue>
    </source>
</reference>
<dbReference type="PANTHER" id="PTHR12161:SF5">
    <property type="entry name" value="IST1 HOMOLOG"/>
    <property type="match status" value="1"/>
</dbReference>
<feature type="signal peptide" evidence="2">
    <location>
        <begin position="1"/>
        <end position="29"/>
    </location>
</feature>
<dbReference type="PANTHER" id="PTHR12161">
    <property type="entry name" value="IST1 FAMILY MEMBER"/>
    <property type="match status" value="1"/>
</dbReference>
<organism evidence="3 5">
    <name type="scientific">Trifolium pratense</name>
    <name type="common">Red clover</name>
    <dbReference type="NCBI Taxonomy" id="57577"/>
    <lineage>
        <taxon>Eukaryota</taxon>
        <taxon>Viridiplantae</taxon>
        <taxon>Streptophyta</taxon>
        <taxon>Embryophyta</taxon>
        <taxon>Tracheophyta</taxon>
        <taxon>Spermatophyta</taxon>
        <taxon>Magnoliopsida</taxon>
        <taxon>eudicotyledons</taxon>
        <taxon>Gunneridae</taxon>
        <taxon>Pentapetalae</taxon>
        <taxon>rosids</taxon>
        <taxon>fabids</taxon>
        <taxon>Fabales</taxon>
        <taxon>Fabaceae</taxon>
        <taxon>Papilionoideae</taxon>
        <taxon>50 kb inversion clade</taxon>
        <taxon>NPAAA clade</taxon>
        <taxon>Hologalegina</taxon>
        <taxon>IRL clade</taxon>
        <taxon>Trifolieae</taxon>
        <taxon>Trifolium</taxon>
    </lineage>
</organism>
<dbReference type="Pfam" id="PF03398">
    <property type="entry name" value="Ist1"/>
    <property type="match status" value="1"/>
</dbReference>
<evidence type="ECO:0000313" key="4">
    <source>
        <dbReference type="EMBL" id="PNX96216.1"/>
    </source>
</evidence>
<dbReference type="EMBL" id="ASHM01012483">
    <property type="protein sequence ID" value="PNX94435.1"/>
    <property type="molecule type" value="Genomic_DNA"/>
</dbReference>
<feature type="chain" id="PRO_5015082898" evidence="2">
    <location>
        <begin position="30"/>
        <end position="286"/>
    </location>
</feature>
<comment type="similarity">
    <text evidence="1">Belongs to the IST1 family.</text>
</comment>
<dbReference type="Gene3D" id="1.20.1260.60">
    <property type="entry name" value="Vacuolar protein sorting-associated protein Ist1"/>
    <property type="match status" value="1"/>
</dbReference>
<dbReference type="InterPro" id="IPR042277">
    <property type="entry name" value="IST1-like"/>
</dbReference>
<dbReference type="Proteomes" id="UP000236291">
    <property type="component" value="Unassembled WGS sequence"/>
</dbReference>
<dbReference type="GO" id="GO:0015031">
    <property type="term" value="P:protein transport"/>
    <property type="evidence" value="ECO:0007669"/>
    <property type="project" value="InterPro"/>
</dbReference>
<protein>
    <submittedName>
        <fullName evidence="3">Glucose-6-phosphate/phosphate translocator chloroplastic-like</fullName>
    </submittedName>
</protein>
<evidence type="ECO:0000313" key="5">
    <source>
        <dbReference type="Proteomes" id="UP000236291"/>
    </source>
</evidence>
<evidence type="ECO:0000313" key="3">
    <source>
        <dbReference type="EMBL" id="PNX94435.1"/>
    </source>
</evidence>
<accession>A0A2K3MUE8</accession>
<keyword evidence="2" id="KW-0732">Signal</keyword>
<dbReference type="ExpressionAtlas" id="A0A2K3MUE8">
    <property type="expression patterns" value="baseline"/>
</dbReference>
<evidence type="ECO:0000256" key="1">
    <source>
        <dbReference type="ARBA" id="ARBA00005536"/>
    </source>
</evidence>
<proteinExistence type="inferred from homology"/>
<evidence type="ECO:0000256" key="2">
    <source>
        <dbReference type="SAM" id="SignalP"/>
    </source>
</evidence>